<reference evidence="1 2" key="1">
    <citation type="submission" date="2019-10" db="EMBL/GenBank/DDBJ databases">
        <title>Draft Genome Sequence of Cytophagaceae sp. SJW1-29.</title>
        <authorList>
            <person name="Choi A."/>
        </authorList>
    </citation>
    <scope>NUCLEOTIDE SEQUENCE [LARGE SCALE GENOMIC DNA]</scope>
    <source>
        <strain evidence="1 2">SJW1-29</strain>
    </source>
</reference>
<protein>
    <submittedName>
        <fullName evidence="1">Uncharacterized protein</fullName>
    </submittedName>
</protein>
<comment type="caution">
    <text evidence="1">The sequence shown here is derived from an EMBL/GenBank/DDBJ whole genome shotgun (WGS) entry which is preliminary data.</text>
</comment>
<organism evidence="1 2">
    <name type="scientific">Salmonirosea aquatica</name>
    <dbReference type="NCBI Taxonomy" id="2654236"/>
    <lineage>
        <taxon>Bacteria</taxon>
        <taxon>Pseudomonadati</taxon>
        <taxon>Bacteroidota</taxon>
        <taxon>Cytophagia</taxon>
        <taxon>Cytophagales</taxon>
        <taxon>Spirosomataceae</taxon>
        <taxon>Salmonirosea</taxon>
    </lineage>
</organism>
<sequence>MTSNPEIHRKLDEIYTEQEAVAFFNKLVFSLCLQLIVAAKRERGELTAEEADQLSKKPSEKILLEPYGLSYIQYRALKDGKGTAANIMAFKRAVERNGYDFDKLYYSEELIDLAMSKLEEIKKQNQTLSSISGRAANK</sequence>
<dbReference type="EMBL" id="WHLY01000004">
    <property type="protein sequence ID" value="MPR37410.1"/>
    <property type="molecule type" value="Genomic_DNA"/>
</dbReference>
<gene>
    <name evidence="1" type="ORF">GBK04_29810</name>
</gene>
<dbReference type="RefSeq" id="WP_152766873.1">
    <property type="nucleotide sequence ID" value="NZ_WHLY01000004.1"/>
</dbReference>
<dbReference type="Proteomes" id="UP000479293">
    <property type="component" value="Unassembled WGS sequence"/>
</dbReference>
<accession>A0A7C9FG84</accession>
<proteinExistence type="predicted"/>
<evidence type="ECO:0000313" key="1">
    <source>
        <dbReference type="EMBL" id="MPR37410.1"/>
    </source>
</evidence>
<evidence type="ECO:0000313" key="2">
    <source>
        <dbReference type="Proteomes" id="UP000479293"/>
    </source>
</evidence>
<keyword evidence="2" id="KW-1185">Reference proteome</keyword>
<name>A0A7C9FG84_9BACT</name>
<dbReference type="AlphaFoldDB" id="A0A7C9FG84"/>